<sequence>MDWALVSWIFQALLGLLLVFAVAYSILEILDFQKDHINAIELSDHLAAVYKYEYYGHLLQTVFFFGTLTWIGAILHFPLAAYQLQKLIKQDHAFMRNYFGSGIFEKSLPTQQKKAYAKFAAYFVIFIYSLYNLIITLVNSLGRRKYSA</sequence>
<dbReference type="EMBL" id="HBIB01015062">
    <property type="protein sequence ID" value="CAE0247521.1"/>
    <property type="molecule type" value="Transcribed_RNA"/>
</dbReference>
<keyword evidence="1" id="KW-0472">Membrane</keyword>
<protein>
    <recommendedName>
        <fullName evidence="3">Cornichon</fullName>
    </recommendedName>
</protein>
<evidence type="ECO:0000313" key="2">
    <source>
        <dbReference type="EMBL" id="CAE0247521.1"/>
    </source>
</evidence>
<feature type="transmembrane region" description="Helical" evidence="1">
    <location>
        <begin position="119"/>
        <end position="142"/>
    </location>
</feature>
<evidence type="ECO:0008006" key="3">
    <source>
        <dbReference type="Google" id="ProtNLM"/>
    </source>
</evidence>
<keyword evidence="1" id="KW-1133">Transmembrane helix</keyword>
<accession>A0A7S3D5U6</accession>
<dbReference type="SMART" id="SM01398">
    <property type="entry name" value="Cornichon"/>
    <property type="match status" value="1"/>
</dbReference>
<dbReference type="Pfam" id="PF03311">
    <property type="entry name" value="Cornichon"/>
    <property type="match status" value="1"/>
</dbReference>
<organism evidence="2">
    <name type="scientific">Palpitomonas bilix</name>
    <dbReference type="NCBI Taxonomy" id="652834"/>
    <lineage>
        <taxon>Eukaryota</taxon>
        <taxon>Eukaryota incertae sedis</taxon>
    </lineage>
</organism>
<evidence type="ECO:0000256" key="1">
    <source>
        <dbReference type="SAM" id="Phobius"/>
    </source>
</evidence>
<name>A0A7S3D5U6_9EUKA</name>
<reference evidence="2" key="1">
    <citation type="submission" date="2021-01" db="EMBL/GenBank/DDBJ databases">
        <authorList>
            <person name="Corre E."/>
            <person name="Pelletier E."/>
            <person name="Niang G."/>
            <person name="Scheremetjew M."/>
            <person name="Finn R."/>
            <person name="Kale V."/>
            <person name="Holt S."/>
            <person name="Cochrane G."/>
            <person name="Meng A."/>
            <person name="Brown T."/>
            <person name="Cohen L."/>
        </authorList>
    </citation>
    <scope>NUCLEOTIDE SEQUENCE</scope>
    <source>
        <strain evidence="2">NIES-2562</strain>
    </source>
</reference>
<gene>
    <name evidence="2" type="ORF">PBIL07802_LOCUS9712</name>
</gene>
<dbReference type="InterPro" id="IPR003377">
    <property type="entry name" value="Cornichon"/>
</dbReference>
<dbReference type="GO" id="GO:0016192">
    <property type="term" value="P:vesicle-mediated transport"/>
    <property type="evidence" value="ECO:0007669"/>
    <property type="project" value="InterPro"/>
</dbReference>
<feature type="transmembrane region" description="Helical" evidence="1">
    <location>
        <begin position="58"/>
        <end position="79"/>
    </location>
</feature>
<dbReference type="AlphaFoldDB" id="A0A7S3D5U6"/>
<proteinExistence type="predicted"/>
<feature type="transmembrane region" description="Helical" evidence="1">
    <location>
        <begin position="6"/>
        <end position="27"/>
    </location>
</feature>
<keyword evidence="1" id="KW-0812">Transmembrane</keyword>